<evidence type="ECO:0000313" key="5">
    <source>
        <dbReference type="EMBL" id="PWV97760.1"/>
    </source>
</evidence>
<dbReference type="InterPro" id="IPR046945">
    <property type="entry name" value="RHMD-like"/>
</dbReference>
<evidence type="ECO:0000256" key="1">
    <source>
        <dbReference type="ARBA" id="ARBA00001946"/>
    </source>
</evidence>
<sequence>MRITDIRVTRYGGDVEGTYIGEILIVHVHTDREITGIGFSSAPKGMGRMFVDVIRTILAEAVIGEDPRLHADLWEKMFRVIPRRGGEGFVRLCMSAIDFALWDIKGKLIDAPVSTLFGGHRPLIPTYANCAHHLAPDALARRAAEYVASGHRALKIRGSLTHVSIAEATARVCAVREAIGPDVKLMVDVNGTWDVDTAIQQLKAWEPHDVYWLEEPVAPEDFQGYQRVKANAGRTYIVGGEQNAGLAEFRALIDHANIDMIQPNAALTGGITDWLRIHAYATARGVPVSPWNLQMIHLHVAAGLPNVKWVEYFMPDNALLGIQTRLFSGPTIREQVTPEGMFLTAPEGPGLGLALDAELAEQTLIAD</sequence>
<gene>
    <name evidence="5" type="ORF">DFR52_106285</name>
</gene>
<dbReference type="EMBL" id="QGTR01000006">
    <property type="protein sequence ID" value="PWV97760.1"/>
    <property type="molecule type" value="Genomic_DNA"/>
</dbReference>
<evidence type="ECO:0000313" key="6">
    <source>
        <dbReference type="Proteomes" id="UP000246352"/>
    </source>
</evidence>
<dbReference type="SMART" id="SM00922">
    <property type="entry name" value="MR_MLE"/>
    <property type="match status" value="1"/>
</dbReference>
<accession>A0A317PEC9</accession>
<dbReference type="GO" id="GO:0016836">
    <property type="term" value="F:hydro-lyase activity"/>
    <property type="evidence" value="ECO:0007669"/>
    <property type="project" value="TreeGrafter"/>
</dbReference>
<dbReference type="Proteomes" id="UP000246352">
    <property type="component" value="Unassembled WGS sequence"/>
</dbReference>
<dbReference type="Gene3D" id="3.30.390.10">
    <property type="entry name" value="Enolase-like, N-terminal domain"/>
    <property type="match status" value="1"/>
</dbReference>
<reference evidence="5 6" key="1">
    <citation type="submission" date="2018-05" db="EMBL/GenBank/DDBJ databases">
        <title>Genomic Encyclopedia of Type Strains, Phase IV (KMG-IV): sequencing the most valuable type-strain genomes for metagenomic binning, comparative biology and taxonomic classification.</title>
        <authorList>
            <person name="Goeker M."/>
        </authorList>
    </citation>
    <scope>NUCLEOTIDE SEQUENCE [LARGE SCALE GENOMIC DNA]</scope>
    <source>
        <strain evidence="5 6">DSM 16791</strain>
    </source>
</reference>
<dbReference type="RefSeq" id="WP_110034048.1">
    <property type="nucleotide sequence ID" value="NZ_QGTR01000006.1"/>
</dbReference>
<evidence type="ECO:0000256" key="3">
    <source>
        <dbReference type="ARBA" id="ARBA00022842"/>
    </source>
</evidence>
<dbReference type="Gene3D" id="3.20.20.120">
    <property type="entry name" value="Enolase-like C-terminal domain"/>
    <property type="match status" value="1"/>
</dbReference>
<dbReference type="SFLD" id="SFLDS00001">
    <property type="entry name" value="Enolase"/>
    <property type="match status" value="1"/>
</dbReference>
<dbReference type="SUPFAM" id="SSF51604">
    <property type="entry name" value="Enolase C-terminal domain-like"/>
    <property type="match status" value="1"/>
</dbReference>
<dbReference type="PANTHER" id="PTHR13794:SF58">
    <property type="entry name" value="MITOCHONDRIAL ENOLASE SUPERFAMILY MEMBER 1"/>
    <property type="match status" value="1"/>
</dbReference>
<keyword evidence="3" id="KW-0460">Magnesium</keyword>
<proteinExistence type="predicted"/>
<protein>
    <submittedName>
        <fullName evidence="5">L-alanine-DL-glutamate epimerase-like enolase superfamily enzyme</fullName>
    </submittedName>
</protein>
<dbReference type="InterPro" id="IPR029065">
    <property type="entry name" value="Enolase_C-like"/>
</dbReference>
<dbReference type="PANTHER" id="PTHR13794">
    <property type="entry name" value="ENOLASE SUPERFAMILY, MANDELATE RACEMASE"/>
    <property type="match status" value="1"/>
</dbReference>
<dbReference type="GO" id="GO:0000287">
    <property type="term" value="F:magnesium ion binding"/>
    <property type="evidence" value="ECO:0007669"/>
    <property type="project" value="TreeGrafter"/>
</dbReference>
<comment type="caution">
    <text evidence="5">The sequence shown here is derived from an EMBL/GenBank/DDBJ whole genome shotgun (WGS) entry which is preliminary data.</text>
</comment>
<dbReference type="InterPro" id="IPR029017">
    <property type="entry name" value="Enolase-like_N"/>
</dbReference>
<dbReference type="CDD" id="cd03316">
    <property type="entry name" value="MR_like"/>
    <property type="match status" value="1"/>
</dbReference>
<comment type="cofactor">
    <cofactor evidence="1">
        <name>Mg(2+)</name>
        <dbReference type="ChEBI" id="CHEBI:18420"/>
    </cofactor>
</comment>
<keyword evidence="2" id="KW-0479">Metal-binding</keyword>
<dbReference type="Pfam" id="PF13378">
    <property type="entry name" value="MR_MLE_C"/>
    <property type="match status" value="1"/>
</dbReference>
<organism evidence="5 6">
    <name type="scientific">Hoeflea marina</name>
    <dbReference type="NCBI Taxonomy" id="274592"/>
    <lineage>
        <taxon>Bacteria</taxon>
        <taxon>Pseudomonadati</taxon>
        <taxon>Pseudomonadota</taxon>
        <taxon>Alphaproteobacteria</taxon>
        <taxon>Hyphomicrobiales</taxon>
        <taxon>Rhizobiaceae</taxon>
        <taxon>Hoeflea</taxon>
    </lineage>
</organism>
<dbReference type="Pfam" id="PF02746">
    <property type="entry name" value="MR_MLE_N"/>
    <property type="match status" value="1"/>
</dbReference>
<dbReference type="InterPro" id="IPR036849">
    <property type="entry name" value="Enolase-like_C_sf"/>
</dbReference>
<feature type="domain" description="Mandelate racemase/muconate lactonizing enzyme C-terminal" evidence="4">
    <location>
        <begin position="136"/>
        <end position="235"/>
    </location>
</feature>
<dbReference type="InterPro" id="IPR013342">
    <property type="entry name" value="Mandelate_racemase_C"/>
</dbReference>
<keyword evidence="6" id="KW-1185">Reference proteome</keyword>
<dbReference type="GO" id="GO:0016052">
    <property type="term" value="P:carbohydrate catabolic process"/>
    <property type="evidence" value="ECO:0007669"/>
    <property type="project" value="TreeGrafter"/>
</dbReference>
<dbReference type="OrthoDB" id="9802699at2"/>
<name>A0A317PEC9_9HYPH</name>
<dbReference type="InterPro" id="IPR013341">
    <property type="entry name" value="Mandelate_racemase_N_dom"/>
</dbReference>
<dbReference type="AlphaFoldDB" id="A0A317PEC9"/>
<dbReference type="SUPFAM" id="SSF54826">
    <property type="entry name" value="Enolase N-terminal domain-like"/>
    <property type="match status" value="1"/>
</dbReference>
<evidence type="ECO:0000259" key="4">
    <source>
        <dbReference type="SMART" id="SM00922"/>
    </source>
</evidence>
<evidence type="ECO:0000256" key="2">
    <source>
        <dbReference type="ARBA" id="ARBA00022723"/>
    </source>
</evidence>